<sequence length="803" mass="91531">MLPNEILDKHPDIIEQEMPTRAGSNLRPPLEAESSSGFDSEDSFSGTTGTNKTLSRLPKANQGWMGKSSLLVFFDITIVNGKKTAHCKHCRKPYKEGDSTGNMSKHIRGVHPAAFKAHKGKVVKNKELNFAAKKKTKTLRISKAIQNEHKRNRHNFTTALLVVEGFLSLSIVEQPTWRFFVKNVPNQTEAPVRSRNALVRKLKAYSSMLNDTLSLNLGDTHLVNIQLDVRTARGGESYMGMSVSFAPNMWNKKLLDCMEDHSLLLNDAGLAQNTHLLDFVCLGPETRAGPNILAVFMKLLKKHNLTDKVATITMNSAENNASMYQSFICSLAKDDEPLAGRLMGKARYIRSASQVIDLQVEEILSELSKHEDFAVALRRIKTLAKVMRACFRIRYKLRDDKIPLIPLGAPTSGTYVWRQLNSFLDNYKKYKTWFEKRDKIEDSDIIEKLREYIHYDEGTLEMLKYLVQSLQLLYDSSSKLQRDFCNQLSNGVPFYYLVDHFYSYCENALEERQIIKSGSGPDFSCLNGVAELRGADKRLVLEAILTSRESFNEHLTRVERDPLYYVAVILDPGANTEALFRMLSQKDAKERISEASLFIQNYFKEYDEFIDLRASSPVEEHGSVENRDLLFDQANLPKVSFPKTSDNTATTENPEFLAEWAAYMQENPLKERTKETAIAWWYQHRSDYPRLFPLAMSLFYTKLSACEVDRTFSLAAKITRKGRGWLSSRKFRTLLLLRDRFEKFGFYEGGPMPVGDLFEDDDLDDDNDDYYVGEPDPFDLCASSDEVMYDTDTDSDGMGSDGD</sequence>
<dbReference type="GeneID" id="34687863"/>
<evidence type="ECO:0000256" key="5">
    <source>
        <dbReference type="ARBA" id="ARBA00023015"/>
    </source>
</evidence>
<dbReference type="GO" id="GO:0008270">
    <property type="term" value="F:zinc ion binding"/>
    <property type="evidence" value="ECO:0007669"/>
    <property type="project" value="UniProtKB-KW"/>
</dbReference>
<dbReference type="SUPFAM" id="SSF53098">
    <property type="entry name" value="Ribonuclease H-like"/>
    <property type="match status" value="1"/>
</dbReference>
<dbReference type="HOGENOM" id="CLU_368036_0_0_1"/>
<accession>A0A0C7MWE0</accession>
<evidence type="ECO:0000256" key="3">
    <source>
        <dbReference type="ARBA" id="ARBA00022771"/>
    </source>
</evidence>
<keyword evidence="2" id="KW-0479">Metal-binding</keyword>
<reference evidence="12 13" key="1">
    <citation type="submission" date="2014-12" db="EMBL/GenBank/DDBJ databases">
        <authorList>
            <person name="Neuveglise Cecile"/>
        </authorList>
    </citation>
    <scope>NUCLEOTIDE SEQUENCE [LARGE SCALE GENOMIC DNA]</scope>
    <source>
        <strain evidence="12 13">CBS 12615</strain>
    </source>
</reference>
<evidence type="ECO:0000256" key="9">
    <source>
        <dbReference type="SAM" id="MobiDB-lite"/>
    </source>
</evidence>
<dbReference type="GO" id="GO:0005634">
    <property type="term" value="C:nucleus"/>
    <property type="evidence" value="ECO:0007669"/>
    <property type="project" value="UniProtKB-SubCell"/>
</dbReference>
<comment type="subcellular location">
    <subcellularLocation>
        <location evidence="1">Nucleus</location>
    </subcellularLocation>
</comment>
<keyword evidence="7" id="KW-0804">Transcription</keyword>
<keyword evidence="4" id="KW-0862">Zinc</keyword>
<evidence type="ECO:0000259" key="10">
    <source>
        <dbReference type="Pfam" id="PF02892"/>
    </source>
</evidence>
<evidence type="ECO:0000256" key="1">
    <source>
        <dbReference type="ARBA" id="ARBA00004123"/>
    </source>
</evidence>
<dbReference type="OrthoDB" id="4837779at2759"/>
<dbReference type="GO" id="GO:0046983">
    <property type="term" value="F:protein dimerization activity"/>
    <property type="evidence" value="ECO:0007669"/>
    <property type="project" value="InterPro"/>
</dbReference>
<feature type="region of interest" description="Disordered" evidence="9">
    <location>
        <begin position="1"/>
        <end position="55"/>
    </location>
</feature>
<dbReference type="InterPro" id="IPR012337">
    <property type="entry name" value="RNaseH-like_sf"/>
</dbReference>
<feature type="compositionally biased region" description="Basic and acidic residues" evidence="9">
    <location>
        <begin position="1"/>
        <end position="13"/>
    </location>
</feature>
<dbReference type="PANTHER" id="PTHR46481">
    <property type="entry name" value="ZINC FINGER BED DOMAIN-CONTAINING PROTEIN 4"/>
    <property type="match status" value="1"/>
</dbReference>
<dbReference type="Pfam" id="PF05699">
    <property type="entry name" value="Dimer_Tnp_hAT"/>
    <property type="match status" value="1"/>
</dbReference>
<evidence type="ECO:0000256" key="8">
    <source>
        <dbReference type="ARBA" id="ARBA00023242"/>
    </source>
</evidence>
<name>A0A0C7MWE0_9SACH</name>
<dbReference type="Proteomes" id="UP000054304">
    <property type="component" value="Unassembled WGS sequence"/>
</dbReference>
<evidence type="ECO:0000313" key="12">
    <source>
        <dbReference type="EMBL" id="CEP64315.1"/>
    </source>
</evidence>
<protein>
    <submittedName>
        <fullName evidence="12">LALA0S11e01332g1_1</fullName>
    </submittedName>
</protein>
<evidence type="ECO:0000256" key="4">
    <source>
        <dbReference type="ARBA" id="ARBA00022833"/>
    </source>
</evidence>
<gene>
    <name evidence="12" type="ORF">LALA0_S11e01332g</name>
</gene>
<keyword evidence="13" id="KW-1185">Reference proteome</keyword>
<dbReference type="GO" id="GO:0003677">
    <property type="term" value="F:DNA binding"/>
    <property type="evidence" value="ECO:0007669"/>
    <property type="project" value="UniProtKB-KW"/>
</dbReference>
<dbReference type="Pfam" id="PF02892">
    <property type="entry name" value="zf-BED"/>
    <property type="match status" value="1"/>
</dbReference>
<evidence type="ECO:0000256" key="2">
    <source>
        <dbReference type="ARBA" id="ARBA00022723"/>
    </source>
</evidence>
<dbReference type="SMART" id="SM00614">
    <property type="entry name" value="ZnF_BED"/>
    <property type="match status" value="1"/>
</dbReference>
<keyword evidence="8" id="KW-0539">Nucleus</keyword>
<evidence type="ECO:0000256" key="7">
    <source>
        <dbReference type="ARBA" id="ARBA00023163"/>
    </source>
</evidence>
<dbReference type="PANTHER" id="PTHR46481:SF10">
    <property type="entry name" value="ZINC FINGER BED DOMAIN-CONTAINING PROTEIN 39"/>
    <property type="match status" value="1"/>
</dbReference>
<evidence type="ECO:0000259" key="11">
    <source>
        <dbReference type="Pfam" id="PF05699"/>
    </source>
</evidence>
<evidence type="ECO:0000313" key="13">
    <source>
        <dbReference type="Proteomes" id="UP000054304"/>
    </source>
</evidence>
<feature type="domain" description="BED-type" evidence="10">
    <location>
        <begin position="81"/>
        <end position="112"/>
    </location>
</feature>
<feature type="compositionally biased region" description="Low complexity" evidence="9">
    <location>
        <begin position="33"/>
        <end position="46"/>
    </location>
</feature>
<dbReference type="AlphaFoldDB" id="A0A0C7MWE0"/>
<keyword evidence="3" id="KW-0863">Zinc-finger</keyword>
<dbReference type="InterPro" id="IPR008906">
    <property type="entry name" value="HATC_C_dom"/>
</dbReference>
<organism evidence="12 13">
    <name type="scientific">Lachancea lanzarotensis</name>
    <dbReference type="NCBI Taxonomy" id="1245769"/>
    <lineage>
        <taxon>Eukaryota</taxon>
        <taxon>Fungi</taxon>
        <taxon>Dikarya</taxon>
        <taxon>Ascomycota</taxon>
        <taxon>Saccharomycotina</taxon>
        <taxon>Saccharomycetes</taxon>
        <taxon>Saccharomycetales</taxon>
        <taxon>Saccharomycetaceae</taxon>
        <taxon>Lachancea</taxon>
    </lineage>
</organism>
<dbReference type="RefSeq" id="XP_022630523.1">
    <property type="nucleotide sequence ID" value="XM_022775142.1"/>
</dbReference>
<proteinExistence type="predicted"/>
<dbReference type="InterPro" id="IPR052035">
    <property type="entry name" value="ZnF_BED_domain_contain"/>
</dbReference>
<keyword evidence="6" id="KW-0238">DNA-binding</keyword>
<keyword evidence="5" id="KW-0805">Transcription regulation</keyword>
<dbReference type="InterPro" id="IPR003656">
    <property type="entry name" value="Znf_BED"/>
</dbReference>
<dbReference type="EMBL" id="LN736370">
    <property type="protein sequence ID" value="CEP64315.1"/>
    <property type="molecule type" value="Genomic_DNA"/>
</dbReference>
<evidence type="ECO:0000256" key="6">
    <source>
        <dbReference type="ARBA" id="ARBA00023125"/>
    </source>
</evidence>
<feature type="domain" description="HAT C-terminal dimerisation" evidence="11">
    <location>
        <begin position="662"/>
        <end position="721"/>
    </location>
</feature>